<comment type="caution">
    <text evidence="1">The sequence shown here is derived from an EMBL/GenBank/DDBJ whole genome shotgun (WGS) entry which is preliminary data.</text>
</comment>
<sequence>MGSISICRLCLNSDKRTCFINNTVLQETWEKLTDVRFDINDGRPLLVCYICCAQLRNSHLLRQRALKAQELFTKYIVDNDFEGSKKLESLIVSKTYDIDYNYAFEEQYSLECMQKDPNAVEVKEEIQDEEDIDNKEFGGKLFVYTHETVAAEEELQEDEIVIPKEEIQDITDHEDAESDNDTLEIGTLSEGEEDPLRNNGMEEIVQKEVQVVLEKTDTSETAEIYKAEGIQIKTEDIKEERISPINAITSLQKEISVTFVGHDSGNEHAVDNVALENDTIHEVFSLEEEKLDMEEDQEIYIKEEKDDELFQSSYEIVTEGKEINIRLDHVYTDETVREEELHIEDGEMDIKQEEDHVDEYNNETFTVQEELHTEEDMELYIKQESDQLVVFTDEKKFIAEQLYVKGVEEHIKEENKGISSMNGNNEQDVHRNSIYIDIKNEDLNGHLPNNGMESFKCITGDKHRKNELTEVKKQEKQLYIKKVIKEKLPLHINETIAEEEKELVMAEDNVINIKEEIDDKLSVDNGETVTEEELHIEQNNDMIIKEEKEQLFVFTDNITKVGEELDIEYEKTNIKQEEGQLFMYDKINSVEEELDTEEHKEIAITQREDDLFQFTDENKCIVGELNMKGVKKINIKEEQKDSLIVKCRNSTDDPSKKVVVLYHRPCSQTMSPMPNADVKIAKTPAQLEREYRARQKKEIQAAKEALLLLKRTKPGAKFTKEHKARSRSKNLSTARQGCAEPSSAADISYGSMSTNKDNLTSKSKKEESEVGRSVLVRGSATVGGVRHTRWTKELNEVCLSIDRRMCAVTDTVLQEMWEKLTNTNFNTIDGKPLFVCYICCAQLTRSHQLMRRALKAEELLTTFISNGLEQSKELISLMASQLNEFEYNCSIEHQPGVEIIQYEINKEDIKEEKEQEIEIHIKEEVEGISDSNHELNADNDSVSEKDSDSDLPLRHMSLKNLLERKVELNFPKVATGTSARKRKLNEIPQKLTRSHQLMRRALKAEELLTTFISNGLEQSKELISLMASQLNEFEYNCSIEHQASVEIIQYEINKEEIKEEKEREIEMYIKEEVEGNSDSNHEMNAENDSLSEKDSDSDLPLRHMSLKNLLERKVELNSPKVATGTPSRKPRGKTWRV</sequence>
<evidence type="ECO:0000313" key="1">
    <source>
        <dbReference type="EMBL" id="KAJ0184346.1"/>
    </source>
</evidence>
<organism evidence="1 2">
    <name type="scientific">Dendrolimus kikuchii</name>
    <dbReference type="NCBI Taxonomy" id="765133"/>
    <lineage>
        <taxon>Eukaryota</taxon>
        <taxon>Metazoa</taxon>
        <taxon>Ecdysozoa</taxon>
        <taxon>Arthropoda</taxon>
        <taxon>Hexapoda</taxon>
        <taxon>Insecta</taxon>
        <taxon>Pterygota</taxon>
        <taxon>Neoptera</taxon>
        <taxon>Endopterygota</taxon>
        <taxon>Lepidoptera</taxon>
        <taxon>Glossata</taxon>
        <taxon>Ditrysia</taxon>
        <taxon>Bombycoidea</taxon>
        <taxon>Lasiocampidae</taxon>
        <taxon>Dendrolimus</taxon>
    </lineage>
</organism>
<accession>A0ACC1DKC7</accession>
<dbReference type="Proteomes" id="UP000824533">
    <property type="component" value="Linkage Group LG01"/>
</dbReference>
<proteinExistence type="predicted"/>
<gene>
    <name evidence="1" type="ORF">K1T71_000769</name>
</gene>
<dbReference type="EMBL" id="CM034387">
    <property type="protein sequence ID" value="KAJ0184346.1"/>
    <property type="molecule type" value="Genomic_DNA"/>
</dbReference>
<reference evidence="1 2" key="1">
    <citation type="journal article" date="2021" name="Front. Genet.">
        <title>Chromosome-Level Genome Assembly Reveals Significant Gene Expansion in the Toll and IMD Signaling Pathways of Dendrolimus kikuchii.</title>
        <authorList>
            <person name="Zhou J."/>
            <person name="Wu P."/>
            <person name="Xiong Z."/>
            <person name="Liu N."/>
            <person name="Zhao N."/>
            <person name="Ji M."/>
            <person name="Qiu Y."/>
            <person name="Yang B."/>
        </authorList>
    </citation>
    <scope>NUCLEOTIDE SEQUENCE [LARGE SCALE GENOMIC DNA]</scope>
    <source>
        <strain evidence="1">Ann1</strain>
    </source>
</reference>
<name>A0ACC1DKC7_9NEOP</name>
<evidence type="ECO:0000313" key="2">
    <source>
        <dbReference type="Proteomes" id="UP000824533"/>
    </source>
</evidence>
<protein>
    <submittedName>
        <fullName evidence="1">Uncharacterized protein</fullName>
    </submittedName>
</protein>
<keyword evidence="2" id="KW-1185">Reference proteome</keyword>